<evidence type="ECO:0000313" key="2">
    <source>
        <dbReference type="Proteomes" id="UP000604825"/>
    </source>
</evidence>
<dbReference type="EMBL" id="CAJGYO010000002">
    <property type="protein sequence ID" value="CAD6213738.1"/>
    <property type="molecule type" value="Genomic_DNA"/>
</dbReference>
<comment type="caution">
    <text evidence="1">The sequence shown here is derived from an EMBL/GenBank/DDBJ whole genome shotgun (WGS) entry which is preliminary data.</text>
</comment>
<gene>
    <name evidence="1" type="ORF">NCGR_LOCUS9255</name>
</gene>
<dbReference type="PANTHER" id="PTHR33165:SF86">
    <property type="entry name" value="EXPRESSED PROTEIN"/>
    <property type="match status" value="1"/>
</dbReference>
<evidence type="ECO:0008006" key="3">
    <source>
        <dbReference type="Google" id="ProtNLM"/>
    </source>
</evidence>
<name>A0A811N0V9_9POAL</name>
<sequence>MAAPDWSSLPADLVNRVADCLLATNDLDCYADLRAVCHHWRSVTADLGSNQHDPRFRPSRSLALLRDRDRDRDYVFITSTAGGLLILAARDPPHAVIVVNPFTGSMICFAAQMLTEPSAFTAYVVGSTPTLVLVSVTSNEVYWADPQSGSFSVEKHRNCPASRLPQIADAVNRESVPGAKNISFEEPELVSSAPMSNMGPLTLTQLFCYYTMDIPGHPLTWEMCLSDFVMLDRCDNYIDYVNDNSDEDYGYQPYDEHYSDFEYHSDDDDYPILDDYL</sequence>
<reference evidence="1" key="1">
    <citation type="submission" date="2020-10" db="EMBL/GenBank/DDBJ databases">
        <authorList>
            <person name="Han B."/>
            <person name="Lu T."/>
            <person name="Zhao Q."/>
            <person name="Huang X."/>
            <person name="Zhao Y."/>
        </authorList>
    </citation>
    <scope>NUCLEOTIDE SEQUENCE</scope>
</reference>
<organism evidence="1 2">
    <name type="scientific">Miscanthus lutarioriparius</name>
    <dbReference type="NCBI Taxonomy" id="422564"/>
    <lineage>
        <taxon>Eukaryota</taxon>
        <taxon>Viridiplantae</taxon>
        <taxon>Streptophyta</taxon>
        <taxon>Embryophyta</taxon>
        <taxon>Tracheophyta</taxon>
        <taxon>Spermatophyta</taxon>
        <taxon>Magnoliopsida</taxon>
        <taxon>Liliopsida</taxon>
        <taxon>Poales</taxon>
        <taxon>Poaceae</taxon>
        <taxon>PACMAD clade</taxon>
        <taxon>Panicoideae</taxon>
        <taxon>Andropogonodae</taxon>
        <taxon>Andropogoneae</taxon>
        <taxon>Saccharinae</taxon>
        <taxon>Miscanthus</taxon>
    </lineage>
</organism>
<dbReference type="AlphaFoldDB" id="A0A811N0V9"/>
<accession>A0A811N0V9</accession>
<proteinExistence type="predicted"/>
<dbReference type="Proteomes" id="UP000604825">
    <property type="component" value="Unassembled WGS sequence"/>
</dbReference>
<protein>
    <recommendedName>
        <fullName evidence="3">F-box domain-containing protein</fullName>
    </recommendedName>
</protein>
<keyword evidence="2" id="KW-1185">Reference proteome</keyword>
<evidence type="ECO:0000313" key="1">
    <source>
        <dbReference type="EMBL" id="CAD6213738.1"/>
    </source>
</evidence>
<dbReference type="PANTHER" id="PTHR33165">
    <property type="entry name" value="F-BOX DOMAIN CONTAINING PROTEIN-LIKE-RELATED"/>
    <property type="match status" value="1"/>
</dbReference>
<dbReference type="OrthoDB" id="688438at2759"/>